<evidence type="ECO:0000313" key="2">
    <source>
        <dbReference type="EMBL" id="SCW31844.1"/>
    </source>
</evidence>
<dbReference type="Pfam" id="PF01243">
    <property type="entry name" value="PNPOx_N"/>
    <property type="match status" value="1"/>
</dbReference>
<dbReference type="Gene3D" id="2.30.110.10">
    <property type="entry name" value="Electron Transport, Fmn-binding Protein, Chain A"/>
    <property type="match status" value="1"/>
</dbReference>
<dbReference type="EMBL" id="FMTP01000001">
    <property type="protein sequence ID" value="SCW31844.1"/>
    <property type="molecule type" value="Genomic_DNA"/>
</dbReference>
<dbReference type="InterPro" id="IPR024029">
    <property type="entry name" value="Pyridox_Oxase_FMN-dep"/>
</dbReference>
<dbReference type="STRING" id="177413.SAMN05660859_0569"/>
<name>A0A1G4PHR3_9HYPH</name>
<dbReference type="SUPFAM" id="SSF50475">
    <property type="entry name" value="FMN-binding split barrel"/>
    <property type="match status" value="1"/>
</dbReference>
<dbReference type="InterPro" id="IPR012349">
    <property type="entry name" value="Split_barrel_FMN-bd"/>
</dbReference>
<dbReference type="AlphaFoldDB" id="A0A1G4PHR3"/>
<keyword evidence="3" id="KW-1185">Reference proteome</keyword>
<dbReference type="InterPro" id="IPR011576">
    <property type="entry name" value="Pyridox_Oxase_N"/>
</dbReference>
<dbReference type="RefSeq" id="WP_091435945.1">
    <property type="nucleotide sequence ID" value="NZ_FMTP01000001.1"/>
</dbReference>
<feature type="domain" description="Pyridoxamine 5'-phosphate oxidase N-terminal" evidence="1">
    <location>
        <begin position="30"/>
        <end position="150"/>
    </location>
</feature>
<reference evidence="3" key="1">
    <citation type="submission" date="2016-10" db="EMBL/GenBank/DDBJ databases">
        <authorList>
            <person name="Varghese N."/>
            <person name="Submissions S."/>
        </authorList>
    </citation>
    <scope>NUCLEOTIDE SEQUENCE [LARGE SCALE GENOMIC DNA]</scope>
    <source>
        <strain evidence="3">CGMCC 1.1761</strain>
    </source>
</reference>
<proteinExistence type="predicted"/>
<organism evidence="2 3">
    <name type="scientific">Ancylobacter rudongensis</name>
    <dbReference type="NCBI Taxonomy" id="177413"/>
    <lineage>
        <taxon>Bacteria</taxon>
        <taxon>Pseudomonadati</taxon>
        <taxon>Pseudomonadota</taxon>
        <taxon>Alphaproteobacteria</taxon>
        <taxon>Hyphomicrobiales</taxon>
        <taxon>Xanthobacteraceae</taxon>
        <taxon>Ancylobacter</taxon>
    </lineage>
</organism>
<dbReference type="PANTHER" id="PTHR42815">
    <property type="entry name" value="FAD-BINDING, PUTATIVE (AFU_ORTHOLOGUE AFUA_6G07600)-RELATED"/>
    <property type="match status" value="1"/>
</dbReference>
<dbReference type="PANTHER" id="PTHR42815:SF2">
    <property type="entry name" value="FAD-BINDING, PUTATIVE (AFU_ORTHOLOGUE AFUA_6G07600)-RELATED"/>
    <property type="match status" value="1"/>
</dbReference>
<accession>A0A1G4PHR3</accession>
<evidence type="ECO:0000259" key="1">
    <source>
        <dbReference type="Pfam" id="PF01243"/>
    </source>
</evidence>
<dbReference type="Proteomes" id="UP000198889">
    <property type="component" value="Unassembled WGS sequence"/>
</dbReference>
<sequence length="202" mass="22249">MAALTTLEDLRALYGETRERSRRKVLPAIDPHAHAFIGFSPLVMLSSMGADGRADVTPRGDAPGFVLVEDPSTLLLPDRPGNNRLDTLTNLIANPAVGLLFLIPGVDETLRVNGRAEIRDDADLLARFIVNGKAPTTVLRIAVEEVYLHCAKAFMRSGAWNPDSFLPRDRLPSMGEMMRDQLGMASAETQAEMLERYRATLY</sequence>
<gene>
    <name evidence="2" type="ORF">SAMN05660859_0569</name>
</gene>
<dbReference type="NCBIfam" id="TIGR04025">
    <property type="entry name" value="PPOX_FMN_DR2398"/>
    <property type="match status" value="1"/>
</dbReference>
<evidence type="ECO:0000313" key="3">
    <source>
        <dbReference type="Proteomes" id="UP000198889"/>
    </source>
</evidence>
<protein>
    <recommendedName>
        <fullName evidence="1">Pyridoxamine 5'-phosphate oxidase N-terminal domain-containing protein</fullName>
    </recommendedName>
</protein>